<gene>
    <name evidence="1" type="ORF">NDU88_008622</name>
</gene>
<evidence type="ECO:0000313" key="2">
    <source>
        <dbReference type="Proteomes" id="UP001066276"/>
    </source>
</evidence>
<keyword evidence="2" id="KW-1185">Reference proteome</keyword>
<dbReference type="AlphaFoldDB" id="A0AAV7QV81"/>
<dbReference type="EMBL" id="JANPWB010000010">
    <property type="protein sequence ID" value="KAJ1142295.1"/>
    <property type="molecule type" value="Genomic_DNA"/>
</dbReference>
<proteinExistence type="predicted"/>
<dbReference type="Proteomes" id="UP001066276">
    <property type="component" value="Chromosome 6"/>
</dbReference>
<protein>
    <submittedName>
        <fullName evidence="1">Uncharacterized protein</fullName>
    </submittedName>
</protein>
<sequence>MLASELRKAETELRDVEREMVTGAVTPEEIQALQLRTSAVDTHLRRYDYCYYVAGAHSEEDCSGRLLACWCMGNNNTAQ</sequence>
<reference evidence="1" key="1">
    <citation type="journal article" date="2022" name="bioRxiv">
        <title>Sequencing and chromosome-scale assembly of the giantPleurodeles waltlgenome.</title>
        <authorList>
            <person name="Brown T."/>
            <person name="Elewa A."/>
            <person name="Iarovenko S."/>
            <person name="Subramanian E."/>
            <person name="Araus A.J."/>
            <person name="Petzold A."/>
            <person name="Susuki M."/>
            <person name="Suzuki K.-i.T."/>
            <person name="Hayashi T."/>
            <person name="Toyoda A."/>
            <person name="Oliveira C."/>
            <person name="Osipova E."/>
            <person name="Leigh N.D."/>
            <person name="Simon A."/>
            <person name="Yun M.H."/>
        </authorList>
    </citation>
    <scope>NUCLEOTIDE SEQUENCE</scope>
    <source>
        <strain evidence="1">20211129_DDA</strain>
        <tissue evidence="1">Liver</tissue>
    </source>
</reference>
<accession>A0AAV7QV81</accession>
<evidence type="ECO:0000313" key="1">
    <source>
        <dbReference type="EMBL" id="KAJ1142295.1"/>
    </source>
</evidence>
<name>A0AAV7QV81_PLEWA</name>
<organism evidence="1 2">
    <name type="scientific">Pleurodeles waltl</name>
    <name type="common">Iberian ribbed newt</name>
    <dbReference type="NCBI Taxonomy" id="8319"/>
    <lineage>
        <taxon>Eukaryota</taxon>
        <taxon>Metazoa</taxon>
        <taxon>Chordata</taxon>
        <taxon>Craniata</taxon>
        <taxon>Vertebrata</taxon>
        <taxon>Euteleostomi</taxon>
        <taxon>Amphibia</taxon>
        <taxon>Batrachia</taxon>
        <taxon>Caudata</taxon>
        <taxon>Salamandroidea</taxon>
        <taxon>Salamandridae</taxon>
        <taxon>Pleurodelinae</taxon>
        <taxon>Pleurodeles</taxon>
    </lineage>
</organism>
<comment type="caution">
    <text evidence="1">The sequence shown here is derived from an EMBL/GenBank/DDBJ whole genome shotgun (WGS) entry which is preliminary data.</text>
</comment>